<reference evidence="3 4" key="1">
    <citation type="journal article" date="2018" name="Elife">
        <title>Discovery and characterization of a prevalent human gut bacterial enzyme sufficient for the inactivation of a family of plant toxins.</title>
        <authorList>
            <person name="Koppel N."/>
            <person name="Bisanz J.E."/>
            <person name="Pandelia M.E."/>
            <person name="Turnbaugh P.J."/>
            <person name="Balskus E.P."/>
        </authorList>
    </citation>
    <scope>NUCLEOTIDE SEQUENCE [LARGE SCALE GENOMIC DNA]</scope>
    <source>
        <strain evidence="3 4">OB21 GAM 11</strain>
    </source>
</reference>
<proteinExistence type="predicted"/>
<feature type="transmembrane region" description="Helical" evidence="1">
    <location>
        <begin position="65"/>
        <end position="81"/>
    </location>
</feature>
<dbReference type="EMBL" id="PPUT01000022">
    <property type="protein sequence ID" value="RDC43135.1"/>
    <property type="molecule type" value="Genomic_DNA"/>
</dbReference>
<feature type="transmembrane region" description="Helical" evidence="1">
    <location>
        <begin position="93"/>
        <end position="115"/>
    </location>
</feature>
<feature type="transmembrane region" description="Helical" evidence="1">
    <location>
        <begin position="205"/>
        <end position="226"/>
    </location>
</feature>
<dbReference type="AlphaFoldDB" id="A0A369NZI7"/>
<feature type="transmembrane region" description="Helical" evidence="1">
    <location>
        <begin position="37"/>
        <end position="53"/>
    </location>
</feature>
<feature type="transmembrane region" description="Helical" evidence="1">
    <location>
        <begin position="135"/>
        <end position="153"/>
    </location>
</feature>
<evidence type="ECO:0000313" key="4">
    <source>
        <dbReference type="Proteomes" id="UP000253805"/>
    </source>
</evidence>
<dbReference type="InterPro" id="IPR036890">
    <property type="entry name" value="HATPase_C_sf"/>
</dbReference>
<keyword evidence="1" id="KW-0472">Membrane</keyword>
<dbReference type="Proteomes" id="UP000253805">
    <property type="component" value="Unassembled WGS sequence"/>
</dbReference>
<dbReference type="Gene3D" id="3.30.565.10">
    <property type="entry name" value="Histidine kinase-like ATPase, C-terminal domain"/>
    <property type="match status" value="1"/>
</dbReference>
<name>A0A369NZI7_9ACTN</name>
<keyword evidence="1" id="KW-1133">Transmembrane helix</keyword>
<dbReference type="Pfam" id="PF14501">
    <property type="entry name" value="HATPase_c_5"/>
    <property type="match status" value="1"/>
</dbReference>
<evidence type="ECO:0000256" key="1">
    <source>
        <dbReference type="SAM" id="Phobius"/>
    </source>
</evidence>
<dbReference type="InterPro" id="IPR032834">
    <property type="entry name" value="NatK-like_C"/>
</dbReference>
<dbReference type="CDD" id="cd16935">
    <property type="entry name" value="HATPase_AgrC-ComD-like"/>
    <property type="match status" value="1"/>
</dbReference>
<keyword evidence="1" id="KW-0812">Transmembrane</keyword>
<evidence type="ECO:0000313" key="3">
    <source>
        <dbReference type="EMBL" id="RDC43135.1"/>
    </source>
</evidence>
<feature type="transmembrane region" description="Helical" evidence="1">
    <location>
        <begin position="6"/>
        <end position="25"/>
    </location>
</feature>
<accession>A0A369NZI7</accession>
<protein>
    <recommendedName>
        <fullName evidence="2">Sensor histidine kinase NatK-like C-terminal domain-containing protein</fullName>
    </recommendedName>
</protein>
<feature type="domain" description="Sensor histidine kinase NatK-like C-terminal" evidence="2">
    <location>
        <begin position="336"/>
        <end position="441"/>
    </location>
</feature>
<gene>
    <name evidence="3" type="ORF">C1850_08610</name>
</gene>
<organism evidence="3 4">
    <name type="scientific">Adlercreutzia equolifaciens subsp. celatus</name>
    <dbReference type="NCBI Taxonomy" id="394340"/>
    <lineage>
        <taxon>Bacteria</taxon>
        <taxon>Bacillati</taxon>
        <taxon>Actinomycetota</taxon>
        <taxon>Coriobacteriia</taxon>
        <taxon>Eggerthellales</taxon>
        <taxon>Eggerthellaceae</taxon>
        <taxon>Adlercreutzia</taxon>
    </lineage>
</organism>
<dbReference type="RefSeq" id="WP_114549370.1">
    <property type="nucleotide sequence ID" value="NZ_DBGDPA010000027.1"/>
</dbReference>
<sequence>MIVLYDYLLFALELAGILYFMRGLPLREMGESEAVQRLFRSALLTVMPLLLALRSGLDGLQADQYGPFRLTELFGLLYVFVRLRYCISSRETLYYTFILFLVEIAVEKAAAAFALSREGMNLANHAVLLEYPVEATVYLLLPAGLTFGVFFLLKRFCIRVQPKQIGWRELVPMALSMVPVLTVGYLIEALESGHGTGVPDTLGLFLYELCSLTSVLVMIGVDNVAFMREEAQSARMLEAVMRMQANQYDQRRRAMDEIQRKHHDLKHHLLYIARLESEGERIAYANEALETSFGEEQFLQTGNEVLDTVLSLSAQRCRDLDIRLVLFVDAQCMDFMRPGDIVAIASNALDNAVEAQMRLPEQVAREIMVRIHGDEHWLYLHFENTFAGEIKWRDGLPATNKENAQGHGLGLKSIRAAIERYEGTLQIEARDGRFALNILIPREMAGSSN</sequence>
<dbReference type="SUPFAM" id="SSF55874">
    <property type="entry name" value="ATPase domain of HSP90 chaperone/DNA topoisomerase II/histidine kinase"/>
    <property type="match status" value="1"/>
</dbReference>
<feature type="transmembrane region" description="Helical" evidence="1">
    <location>
        <begin position="165"/>
        <end position="185"/>
    </location>
</feature>
<comment type="caution">
    <text evidence="3">The sequence shown here is derived from an EMBL/GenBank/DDBJ whole genome shotgun (WGS) entry which is preliminary data.</text>
</comment>
<evidence type="ECO:0000259" key="2">
    <source>
        <dbReference type="Pfam" id="PF14501"/>
    </source>
</evidence>